<dbReference type="EMBL" id="VKGC01000010">
    <property type="protein sequence ID" value="TSA83770.1"/>
    <property type="molecule type" value="Genomic_DNA"/>
</dbReference>
<protein>
    <submittedName>
        <fullName evidence="1">Uncharacterized protein</fullName>
    </submittedName>
</protein>
<organism evidence="1 2">
    <name type="scientific">Helicobacter mehlei</name>
    <dbReference type="NCBI Taxonomy" id="2316080"/>
    <lineage>
        <taxon>Bacteria</taxon>
        <taxon>Pseudomonadati</taxon>
        <taxon>Campylobacterota</taxon>
        <taxon>Epsilonproteobacteria</taxon>
        <taxon>Campylobacterales</taxon>
        <taxon>Helicobacteraceae</taxon>
        <taxon>Helicobacter</taxon>
    </lineage>
</organism>
<comment type="caution">
    <text evidence="1">The sequence shown here is derived from an EMBL/GenBank/DDBJ whole genome shotgun (WGS) entry which is preliminary data.</text>
</comment>
<dbReference type="Proteomes" id="UP000319322">
    <property type="component" value="Unassembled WGS sequence"/>
</dbReference>
<proteinExistence type="predicted"/>
<accession>A0A553UU83</accession>
<evidence type="ECO:0000313" key="1">
    <source>
        <dbReference type="EMBL" id="TSA83770.1"/>
    </source>
</evidence>
<dbReference type="AlphaFoldDB" id="A0A553UU83"/>
<gene>
    <name evidence="1" type="ORF">FNE76_04860</name>
</gene>
<sequence>MGLNGMFKKWVLVGFIWLGGFLDAQQSVSVDSDFVQRLTTLKAQMDTKSQQILKDPIFKRTEYSYTTYLVALQFDGDVQTHLSGARTLLEQVPLFQDFSPQNEPQAHLLENLKEFEALHLLALLDNSDAQPTQIAQNFLDSLNFFYAPLFNAHKQGLDPLAYLEALRINMATYERTCQNCPGHVLRNYGSSLDYYVRFNPNGMVANLVRDVRDADNAYQQLLTLKSAWAQVAIASILQQDVSHLHHYESFASLLAQPPLAKFKIFSALYLARILNLVKDIDVYVDLQDVSPDLLRERPTICLNPQYLTPSLIHACQQVLHQHKDTKALQDQLKILRLFAMEDTPCIYLDRHDEIVKLHSKNAICKALQKHLTKEF</sequence>
<reference evidence="1 2" key="2">
    <citation type="submission" date="2019-07" db="EMBL/GenBank/DDBJ databases">
        <title>Helicobacter labacensis sp. nov., Helicobacter mehlei sp. nov. and Helicobacter vulpis sp. nov., isolated from gastric mucosa of red fox (Vulpis vulpis).</title>
        <authorList>
            <person name="Kusar D."/>
            <person name="Gruntar I."/>
            <person name="Pate M."/>
            <person name="Zajc U."/>
            <person name="Ocepek M."/>
        </authorList>
    </citation>
    <scope>NUCLEOTIDE SEQUENCE [LARGE SCALE GENOMIC DNA]</scope>
    <source>
        <strain evidence="1 2">L8b</strain>
    </source>
</reference>
<name>A0A553UU83_9HELI</name>
<keyword evidence="2" id="KW-1185">Reference proteome</keyword>
<reference evidence="2" key="1">
    <citation type="submission" date="2019-07" db="EMBL/GenBank/DDBJ databases">
        <title>Helicobacter labacensis sp. nov., Helicobacter mehlei sp. nov. and Helicobacter vulpis sp. nov., isolated from gastric mucosa of red fox (Vulpis vulpis).</title>
        <authorList>
            <person name="Papic B."/>
        </authorList>
    </citation>
    <scope>NUCLEOTIDE SEQUENCE [LARGE SCALE GENOMIC DNA]</scope>
    <source>
        <strain evidence="2">L8b</strain>
    </source>
</reference>
<evidence type="ECO:0000313" key="2">
    <source>
        <dbReference type="Proteomes" id="UP000319322"/>
    </source>
</evidence>
<dbReference type="RefSeq" id="WP_143928405.1">
    <property type="nucleotide sequence ID" value="NZ_QXQP01000002.1"/>
</dbReference>